<evidence type="ECO:0000256" key="1">
    <source>
        <dbReference type="SAM" id="MobiDB-lite"/>
    </source>
</evidence>
<dbReference type="EMBL" id="PGCI01000007">
    <property type="protein sequence ID" value="PLW51104.1"/>
    <property type="molecule type" value="Genomic_DNA"/>
</dbReference>
<protein>
    <submittedName>
        <fullName evidence="2">Uncharacterized protein</fullName>
    </submittedName>
</protein>
<comment type="caution">
    <text evidence="2">The sequence shown here is derived from an EMBL/GenBank/DDBJ whole genome shotgun (WGS) entry which is preliminary data.</text>
</comment>
<name>A0A2N5VM74_9BASI</name>
<accession>A0A2N5VM74</accession>
<dbReference type="Proteomes" id="UP000235392">
    <property type="component" value="Unassembled WGS sequence"/>
</dbReference>
<evidence type="ECO:0000313" key="2">
    <source>
        <dbReference type="EMBL" id="PLW51104.1"/>
    </source>
</evidence>
<sequence>MSYELIGQWLFDMGSNTLSNPTLKKSVKKPCPTWDRTEGSNPMSDKMVGLACPTQHRTILSDAVSDKPTGWVFFSGAELVVLGPPSLMTPSHQHLSTNTVTHHHLTTHPIQHHQIKSKCASILNGNSSSETFSFSTYIITPTIWMIKYYQFLNPAKNTLNCNRMSLIFFCRQPLLRKVYDFLYGDLNEISDLLHLALSHRYLNG</sequence>
<reference evidence="2 3" key="1">
    <citation type="submission" date="2017-11" db="EMBL/GenBank/DDBJ databases">
        <title>De novo assembly and phasing of dikaryotic genomes from two isolates of Puccinia coronata f. sp. avenae, the causal agent of oat crown rust.</title>
        <authorList>
            <person name="Miller M.E."/>
            <person name="Zhang Y."/>
            <person name="Omidvar V."/>
            <person name="Sperschneider J."/>
            <person name="Schwessinger B."/>
            <person name="Raley C."/>
            <person name="Palmer J.M."/>
            <person name="Garnica D."/>
            <person name="Upadhyaya N."/>
            <person name="Rathjen J."/>
            <person name="Taylor J.M."/>
            <person name="Park R.F."/>
            <person name="Dodds P.N."/>
            <person name="Hirsch C.D."/>
            <person name="Kianian S.F."/>
            <person name="Figueroa M."/>
        </authorList>
    </citation>
    <scope>NUCLEOTIDE SEQUENCE [LARGE SCALE GENOMIC DNA]</scope>
    <source>
        <strain evidence="2">12SD80</strain>
    </source>
</reference>
<organism evidence="2 3">
    <name type="scientific">Puccinia coronata f. sp. avenae</name>
    <dbReference type="NCBI Taxonomy" id="200324"/>
    <lineage>
        <taxon>Eukaryota</taxon>
        <taxon>Fungi</taxon>
        <taxon>Dikarya</taxon>
        <taxon>Basidiomycota</taxon>
        <taxon>Pucciniomycotina</taxon>
        <taxon>Pucciniomycetes</taxon>
        <taxon>Pucciniales</taxon>
        <taxon>Pucciniaceae</taxon>
        <taxon>Puccinia</taxon>
    </lineage>
</organism>
<proteinExistence type="predicted"/>
<gene>
    <name evidence="2" type="ORF">PCASD_02456</name>
</gene>
<feature type="region of interest" description="Disordered" evidence="1">
    <location>
        <begin position="24"/>
        <end position="46"/>
    </location>
</feature>
<dbReference type="AlphaFoldDB" id="A0A2N5VM74"/>
<evidence type="ECO:0000313" key="3">
    <source>
        <dbReference type="Proteomes" id="UP000235392"/>
    </source>
</evidence>